<dbReference type="RefSeq" id="WP_185133919.1">
    <property type="nucleotide sequence ID" value="NZ_JACJVR010000002.1"/>
</dbReference>
<dbReference type="AlphaFoldDB" id="A0A841TV75"/>
<dbReference type="EMBL" id="JACJVR010000002">
    <property type="protein sequence ID" value="MBB6689891.1"/>
    <property type="molecule type" value="Genomic_DNA"/>
</dbReference>
<gene>
    <name evidence="1" type="ORF">H7B90_00605</name>
</gene>
<proteinExistence type="predicted"/>
<evidence type="ECO:0008006" key="3">
    <source>
        <dbReference type="Google" id="ProtNLM"/>
    </source>
</evidence>
<dbReference type="Proteomes" id="UP000553776">
    <property type="component" value="Unassembled WGS sequence"/>
</dbReference>
<protein>
    <recommendedName>
        <fullName evidence="3">WYL domain-containing protein</fullName>
    </recommendedName>
</protein>
<evidence type="ECO:0000313" key="1">
    <source>
        <dbReference type="EMBL" id="MBB6689891.1"/>
    </source>
</evidence>
<comment type="caution">
    <text evidence="1">The sequence shown here is derived from an EMBL/GenBank/DDBJ whole genome shotgun (WGS) entry which is preliminary data.</text>
</comment>
<sequence length="65" mass="7436">MIDKYVGQLINIIYVDRHGRITQRRITVYSVGGGQVRAYDHTRQGMRTFHVEGILAQEPVNSYAS</sequence>
<keyword evidence="2" id="KW-1185">Reference proteome</keyword>
<name>A0A841TV75_9BACL</name>
<evidence type="ECO:0000313" key="2">
    <source>
        <dbReference type="Proteomes" id="UP000553776"/>
    </source>
</evidence>
<accession>A0A841TV75</accession>
<reference evidence="1 2" key="1">
    <citation type="submission" date="2020-08" db="EMBL/GenBank/DDBJ databases">
        <title>Cohnella phylogeny.</title>
        <authorList>
            <person name="Dunlap C."/>
        </authorList>
    </citation>
    <scope>NUCLEOTIDE SEQUENCE [LARGE SCALE GENOMIC DNA]</scope>
    <source>
        <strain evidence="1 2">DSM 25239</strain>
    </source>
</reference>
<organism evidence="1 2">
    <name type="scientific">Cohnella xylanilytica</name>
    <dbReference type="NCBI Taxonomy" id="557555"/>
    <lineage>
        <taxon>Bacteria</taxon>
        <taxon>Bacillati</taxon>
        <taxon>Bacillota</taxon>
        <taxon>Bacilli</taxon>
        <taxon>Bacillales</taxon>
        <taxon>Paenibacillaceae</taxon>
        <taxon>Cohnella</taxon>
    </lineage>
</organism>